<evidence type="ECO:0000256" key="3">
    <source>
        <dbReference type="ARBA" id="ARBA00022989"/>
    </source>
</evidence>
<evidence type="ECO:0000256" key="1">
    <source>
        <dbReference type="ARBA" id="ARBA00004370"/>
    </source>
</evidence>
<accession>A0A915CWZ4</accession>
<keyword evidence="3" id="KW-1133">Transmembrane helix</keyword>
<comment type="subcellular location">
    <subcellularLocation>
        <location evidence="1">Membrane</location>
    </subcellularLocation>
</comment>
<sequence>MTLAWRVWRLHRTSAKNSITKFLLQQHLNMNVCRTASLDSGYSAPPFCKLHHVCGSVGRIVSTFLITAMSFDRFVAVCHPYKTYYRFAFISLHSKFHVRIADVFANK</sequence>
<keyword evidence="4" id="KW-0472">Membrane</keyword>
<name>A0A915CWZ4_9BILA</name>
<dbReference type="GO" id="GO:0016020">
    <property type="term" value="C:membrane"/>
    <property type="evidence" value="ECO:0007669"/>
    <property type="project" value="UniProtKB-SubCell"/>
</dbReference>
<evidence type="ECO:0000256" key="4">
    <source>
        <dbReference type="ARBA" id="ARBA00023136"/>
    </source>
</evidence>
<proteinExistence type="predicted"/>
<reference evidence="6" key="1">
    <citation type="submission" date="2022-11" db="UniProtKB">
        <authorList>
            <consortium name="WormBaseParasite"/>
        </authorList>
    </citation>
    <scope>IDENTIFICATION</scope>
</reference>
<dbReference type="CDD" id="cd00637">
    <property type="entry name" value="7tm_classA_rhodopsin-like"/>
    <property type="match status" value="1"/>
</dbReference>
<dbReference type="InterPro" id="IPR000276">
    <property type="entry name" value="GPCR_Rhodpsn"/>
</dbReference>
<organism evidence="5 6">
    <name type="scientific">Ditylenchus dipsaci</name>
    <dbReference type="NCBI Taxonomy" id="166011"/>
    <lineage>
        <taxon>Eukaryota</taxon>
        <taxon>Metazoa</taxon>
        <taxon>Ecdysozoa</taxon>
        <taxon>Nematoda</taxon>
        <taxon>Chromadorea</taxon>
        <taxon>Rhabditida</taxon>
        <taxon>Tylenchina</taxon>
        <taxon>Tylenchomorpha</taxon>
        <taxon>Sphaerularioidea</taxon>
        <taxon>Anguinidae</taxon>
        <taxon>Anguininae</taxon>
        <taxon>Ditylenchus</taxon>
    </lineage>
</organism>
<evidence type="ECO:0000313" key="5">
    <source>
        <dbReference type="Proteomes" id="UP000887574"/>
    </source>
</evidence>
<dbReference type="AlphaFoldDB" id="A0A915CWZ4"/>
<dbReference type="PROSITE" id="PS00237">
    <property type="entry name" value="G_PROTEIN_RECEP_F1_1"/>
    <property type="match status" value="1"/>
</dbReference>
<protein>
    <submittedName>
        <fullName evidence="6">G-protein coupled receptors family 1 profile domain-containing protein</fullName>
    </submittedName>
</protein>
<keyword evidence="5" id="KW-1185">Reference proteome</keyword>
<dbReference type="Proteomes" id="UP000887574">
    <property type="component" value="Unplaced"/>
</dbReference>
<keyword evidence="2" id="KW-0812">Transmembrane</keyword>
<dbReference type="WBParaSite" id="jg13050">
    <property type="protein sequence ID" value="jg13050"/>
    <property type="gene ID" value="jg13050"/>
</dbReference>
<dbReference type="Gene3D" id="1.20.1070.10">
    <property type="entry name" value="Rhodopsin 7-helix transmembrane proteins"/>
    <property type="match status" value="1"/>
</dbReference>
<dbReference type="GO" id="GO:0004930">
    <property type="term" value="F:G protein-coupled receptor activity"/>
    <property type="evidence" value="ECO:0007669"/>
    <property type="project" value="InterPro"/>
</dbReference>
<evidence type="ECO:0000256" key="2">
    <source>
        <dbReference type="ARBA" id="ARBA00022692"/>
    </source>
</evidence>
<dbReference type="SUPFAM" id="SSF81321">
    <property type="entry name" value="Family A G protein-coupled receptor-like"/>
    <property type="match status" value="1"/>
</dbReference>
<evidence type="ECO:0000313" key="6">
    <source>
        <dbReference type="WBParaSite" id="jg13050"/>
    </source>
</evidence>
<dbReference type="Pfam" id="PF00001">
    <property type="entry name" value="7tm_1"/>
    <property type="match status" value="1"/>
</dbReference>